<keyword evidence="4" id="KW-1185">Reference proteome</keyword>
<dbReference type="AlphaFoldDB" id="A0A0K0E8T9"/>
<dbReference type="SMR" id="A0A0K0E8T9"/>
<sequence>MNNLNDNNEIQNINQGYPQQHQQQQISQPMIPNYSNYSQIYTYPQQYTYVQSYGVPSVQQQQNDVLFHSSYPTPNQVIYTTNDNIINEEYINPIFPQNKTVVPSSDDIEKNMYVRTVNRSELPYYEDNAWCHLKYWEFHSRTGATFRGRSDTIIVDGFCNKDGAKNRFSLGSLTSPERNVAISKVLCQIGGGCHIIKIGDNIKIQSKCKSPIFIQCPMQGAISGTDPACVYRLSPGSEICIYDNEVFSTMLKRAEGIMGLINLQQYYQTRISFIKGWGENYRRKSITDSPCWLEILIIKPMLMIDSIMMEMDNPINDKSVDSD</sequence>
<dbReference type="GO" id="GO:0000981">
    <property type="term" value="F:DNA-binding transcription factor activity, RNA polymerase II-specific"/>
    <property type="evidence" value="ECO:0007669"/>
    <property type="project" value="TreeGrafter"/>
</dbReference>
<dbReference type="InterPro" id="IPR001132">
    <property type="entry name" value="SMAD_dom_Dwarfin-type"/>
</dbReference>
<dbReference type="GO" id="GO:0000978">
    <property type="term" value="F:RNA polymerase II cis-regulatory region sequence-specific DNA binding"/>
    <property type="evidence" value="ECO:0007669"/>
    <property type="project" value="TreeGrafter"/>
</dbReference>
<evidence type="ECO:0000313" key="4">
    <source>
        <dbReference type="Proteomes" id="UP000035681"/>
    </source>
</evidence>
<dbReference type="WBParaSite" id="TCONS_00002941.p1">
    <property type="protein sequence ID" value="TCONS_00002941.p1"/>
    <property type="gene ID" value="XLOC_002723"/>
</dbReference>
<accession>A0A0K0E8T9</accession>
<evidence type="ECO:0000313" key="5">
    <source>
        <dbReference type="WBParaSite" id="SSTP_0000592100.1"/>
    </source>
</evidence>
<name>A0A0K0E8T9_STRER</name>
<dbReference type="STRING" id="6248.A0A0K0E8T9"/>
<dbReference type="Gene3D" id="2.60.200.10">
    <property type="match status" value="1"/>
</dbReference>
<keyword evidence="1" id="KW-0805">Transcription regulation</keyword>
<reference evidence="5" key="1">
    <citation type="submission" date="2015-08" db="UniProtKB">
        <authorList>
            <consortium name="WormBaseParasite"/>
        </authorList>
    </citation>
    <scope>IDENTIFICATION</scope>
</reference>
<dbReference type="Pfam" id="PF03166">
    <property type="entry name" value="MH2"/>
    <property type="match status" value="1"/>
</dbReference>
<dbReference type="SUPFAM" id="SSF49879">
    <property type="entry name" value="SMAD/FHA domain"/>
    <property type="match status" value="1"/>
</dbReference>
<evidence type="ECO:0000259" key="3">
    <source>
        <dbReference type="PROSITE" id="PS51076"/>
    </source>
</evidence>
<dbReference type="GO" id="GO:0070411">
    <property type="term" value="F:I-SMAD binding"/>
    <property type="evidence" value="ECO:0007669"/>
    <property type="project" value="TreeGrafter"/>
</dbReference>
<proteinExistence type="predicted"/>
<dbReference type="GO" id="GO:0009791">
    <property type="term" value="P:post-embryonic development"/>
    <property type="evidence" value="ECO:0007669"/>
    <property type="project" value="UniProtKB-ARBA"/>
</dbReference>
<dbReference type="GO" id="GO:0030154">
    <property type="term" value="P:cell differentiation"/>
    <property type="evidence" value="ECO:0007669"/>
    <property type="project" value="TreeGrafter"/>
</dbReference>
<dbReference type="GO" id="GO:0050793">
    <property type="term" value="P:regulation of developmental process"/>
    <property type="evidence" value="ECO:0007669"/>
    <property type="project" value="UniProtKB-ARBA"/>
</dbReference>
<dbReference type="InterPro" id="IPR017855">
    <property type="entry name" value="SMAD-like_dom_sf"/>
</dbReference>
<feature type="domain" description="MH2" evidence="3">
    <location>
        <begin position="130"/>
        <end position="322"/>
    </location>
</feature>
<dbReference type="PROSITE" id="PS51076">
    <property type="entry name" value="MH2"/>
    <property type="match status" value="1"/>
</dbReference>
<dbReference type="SMART" id="SM00524">
    <property type="entry name" value="DWB"/>
    <property type="match status" value="1"/>
</dbReference>
<keyword evidence="2" id="KW-0804">Transcription</keyword>
<protein>
    <submittedName>
        <fullName evidence="5 6">SMAD-1</fullName>
    </submittedName>
</protein>
<dbReference type="PANTHER" id="PTHR13703">
    <property type="entry name" value="SMAD"/>
    <property type="match status" value="1"/>
</dbReference>
<evidence type="ECO:0000256" key="2">
    <source>
        <dbReference type="ARBA" id="ARBA00023163"/>
    </source>
</evidence>
<dbReference type="InterPro" id="IPR008984">
    <property type="entry name" value="SMAD_FHA_dom_sf"/>
</dbReference>
<dbReference type="GO" id="GO:0071144">
    <property type="term" value="C:heteromeric SMAD protein complex"/>
    <property type="evidence" value="ECO:0007669"/>
    <property type="project" value="TreeGrafter"/>
</dbReference>
<evidence type="ECO:0000256" key="1">
    <source>
        <dbReference type="ARBA" id="ARBA00023015"/>
    </source>
</evidence>
<dbReference type="GO" id="GO:0060395">
    <property type="term" value="P:SMAD protein signal transduction"/>
    <property type="evidence" value="ECO:0007669"/>
    <property type="project" value="TreeGrafter"/>
</dbReference>
<dbReference type="GO" id="GO:0030509">
    <property type="term" value="P:BMP signaling pathway"/>
    <property type="evidence" value="ECO:0007669"/>
    <property type="project" value="TreeGrafter"/>
</dbReference>
<evidence type="ECO:0000313" key="6">
    <source>
        <dbReference type="WBParaSite" id="TCONS_00002941.p1"/>
    </source>
</evidence>
<dbReference type="Proteomes" id="UP000035681">
    <property type="component" value="Unplaced"/>
</dbReference>
<dbReference type="InterPro" id="IPR013790">
    <property type="entry name" value="Dwarfin"/>
</dbReference>
<organism evidence="5">
    <name type="scientific">Strongyloides stercoralis</name>
    <name type="common">Threadworm</name>
    <dbReference type="NCBI Taxonomy" id="6248"/>
    <lineage>
        <taxon>Eukaryota</taxon>
        <taxon>Metazoa</taxon>
        <taxon>Ecdysozoa</taxon>
        <taxon>Nematoda</taxon>
        <taxon>Chromadorea</taxon>
        <taxon>Rhabditida</taxon>
        <taxon>Tylenchina</taxon>
        <taxon>Panagrolaimomorpha</taxon>
        <taxon>Strongyloidoidea</taxon>
        <taxon>Strongyloididae</taxon>
        <taxon>Strongyloides</taxon>
    </lineage>
</organism>
<dbReference type="WBParaSite" id="SSTP_0000592100.1">
    <property type="protein sequence ID" value="SSTP_0000592100.1"/>
    <property type="gene ID" value="SSTP_0000592100"/>
</dbReference>
<dbReference type="GO" id="GO:0051239">
    <property type="term" value="P:regulation of multicellular organismal process"/>
    <property type="evidence" value="ECO:0007669"/>
    <property type="project" value="UniProtKB-ARBA"/>
</dbReference>
<dbReference type="GO" id="GO:0009653">
    <property type="term" value="P:anatomical structure morphogenesis"/>
    <property type="evidence" value="ECO:0007669"/>
    <property type="project" value="TreeGrafter"/>
</dbReference>